<dbReference type="Proteomes" id="UP000694844">
    <property type="component" value="Chromosome 8"/>
</dbReference>
<organism evidence="1 2">
    <name type="scientific">Crassostrea virginica</name>
    <name type="common">Eastern oyster</name>
    <dbReference type="NCBI Taxonomy" id="6565"/>
    <lineage>
        <taxon>Eukaryota</taxon>
        <taxon>Metazoa</taxon>
        <taxon>Spiralia</taxon>
        <taxon>Lophotrochozoa</taxon>
        <taxon>Mollusca</taxon>
        <taxon>Bivalvia</taxon>
        <taxon>Autobranchia</taxon>
        <taxon>Pteriomorphia</taxon>
        <taxon>Ostreida</taxon>
        <taxon>Ostreoidea</taxon>
        <taxon>Ostreidae</taxon>
        <taxon>Crassostrea</taxon>
    </lineage>
</organism>
<reference evidence="2" key="1">
    <citation type="submission" date="2025-08" db="UniProtKB">
        <authorList>
            <consortium name="RefSeq"/>
        </authorList>
    </citation>
    <scope>IDENTIFICATION</scope>
    <source>
        <tissue evidence="2">Whole sample</tissue>
    </source>
</reference>
<evidence type="ECO:0000313" key="2">
    <source>
        <dbReference type="RefSeq" id="XP_022297706.1"/>
    </source>
</evidence>
<dbReference type="RefSeq" id="XP_022297706.1">
    <property type="nucleotide sequence ID" value="XM_022441998.1"/>
</dbReference>
<dbReference type="KEGG" id="cvn:111107047"/>
<accession>A0A8B8B362</accession>
<dbReference type="GeneID" id="111107047"/>
<dbReference type="AlphaFoldDB" id="A0A8B8B362"/>
<sequence length="178" mass="19786">MCDFEKVLSSCECDPEICRIFECNQDISNHLYGLKSSGAVAGQSSYICPEYIILLFRSGYFVIDKTVLSLKICTSHRKRLGIAWRRPRRTCAYPGHVRNIAADRGASPSFCKEVWLQTGQILPVGSALCKKCYTRHKKEVAPLYEVNHNEELGIIGQIADQLRGSGETLAAGCIKNIG</sequence>
<keyword evidence="1" id="KW-1185">Reference proteome</keyword>
<name>A0A8B8B362_CRAVI</name>
<protein>
    <submittedName>
        <fullName evidence="2">Uncharacterized protein LOC111107047</fullName>
    </submittedName>
</protein>
<proteinExistence type="predicted"/>
<gene>
    <name evidence="2" type="primary">LOC111107047</name>
</gene>
<evidence type="ECO:0000313" key="1">
    <source>
        <dbReference type="Proteomes" id="UP000694844"/>
    </source>
</evidence>
<dbReference type="OrthoDB" id="6117855at2759"/>